<dbReference type="Pfam" id="PF10613">
    <property type="entry name" value="Lig_chan-Glu_bd"/>
    <property type="match status" value="1"/>
</dbReference>
<dbReference type="InterPro" id="IPR044440">
    <property type="entry name" value="GABAb_receptor_plant_PBP1"/>
</dbReference>
<sequence>MMRSSTKPIFHLFCVFIFLLEGVLTQNTTTEVNVGVVLDMDSLVGQIGLSCINMALSDFYDTHAHYKTRMVLNIRDSKEDVVAAADAALDLMKNVQVQAIIGPRSSMQANFVINLGNKSQVPIISLSATSPSLTSLQSPYFFLAAQSSSNQVKAISAIVQAFGWREAVPIYVDNHYGESLIPYMTDALQEINTRVPYLSAIATSATDDKIAEELYKLMTMQTRVFIVHMTMSLGSRILARAKEIGMMSEGYVWIMTDGMTNLWRSIDASPIDSMQGVVGVKSYVAKSKKIENFTVRWKRKFQQENPDSINAELSIVGLWAYDATFALAMAIEKAGIENLHFIKPTISSSGETDLETLGVSHNGPRLIQELSSTKFKGLTGDFHFVKGQLQSSVFQIVNVIGSGEKEVGFWTPENGLVRQLNSINTNASTNSTSKPKLGPIIWPGDTNLVPKGWQIPTNGKTLRIGVPVKVGFTEFLDVVWDPITQKAKSIEGYCIDVFDAVMENMPYSVPYEFVPFATPDGEPAGSYNDLIDQVYYGNYDAVVGDTTIVANRSLFVDFTLPYTESGVSMIVPIKDNKEKNAWVFLKPLTWDLWVTSGCFVVFIGFVVWILEHRINEDFRGPPAHQIGTSFWFSFSTMVFAYREKVVSNLARFVVIVWCFVVLVLTQSYTANLSSLLTVEQLQPTVTDINELVKRRESVGLLNGCFVEGILLGLKFENFQLKKYNSPEELHELFTKGSANGGISAALDENPYIKLFLSKYCGKYTTVEPTFKTAGFGFAFPKGSPLVADVSRAILNVTESDKMEQIENFWLKKGTVCPDVDPSVSSSSLGLESFWGLFLIAGTASMSALIIYSAMFLHEQRHVLFQFHDTSVWRRIRIMSRIFDQKDLSSHTFRKSEVRDASSTHSVHSIGVVGSSPNTNCPPIPSSYSSQTHSSQFVFFVDQGRFTGHGDLTPSGSASPETFPSPERSSIELANRNDP</sequence>
<name>A0AB32WRI8_THECC</name>
<dbReference type="Gramene" id="Tc09v2_t000940.1">
    <property type="protein sequence ID" value="Tc09v2_p000940.1"/>
    <property type="gene ID" value="Tc09v2_g000940"/>
</dbReference>
<dbReference type="InterPro" id="IPR001828">
    <property type="entry name" value="ANF_lig-bd_rcpt"/>
</dbReference>
<feature type="transmembrane region" description="Helical" evidence="18">
    <location>
        <begin position="590"/>
        <end position="610"/>
    </location>
</feature>
<keyword evidence="5 18" id="KW-0812">Transmembrane</keyword>
<evidence type="ECO:0000256" key="5">
    <source>
        <dbReference type="ARBA" id="ARBA00022692"/>
    </source>
</evidence>
<feature type="domain" description="Ionotropic glutamate receptor C-terminal" evidence="20">
    <location>
        <begin position="463"/>
        <end position="812"/>
    </location>
</feature>
<dbReference type="PANTHER" id="PTHR34836:SF1">
    <property type="entry name" value="OS09G0428600 PROTEIN"/>
    <property type="match status" value="1"/>
</dbReference>
<keyword evidence="13 15" id="KW-0407">Ion channel</keyword>
<evidence type="ECO:0000259" key="20">
    <source>
        <dbReference type="SMART" id="SM00079"/>
    </source>
</evidence>
<keyword evidence="16" id="KW-1015">Disulfide bond</keyword>
<dbReference type="InterPro" id="IPR017103">
    <property type="entry name" value="Iontropic_Glu_rcpt_pln"/>
</dbReference>
<evidence type="ECO:0000256" key="12">
    <source>
        <dbReference type="ARBA" id="ARBA00023286"/>
    </source>
</evidence>
<proteinExistence type="inferred from homology"/>
<keyword evidence="11" id="KW-0325">Glycoprotein</keyword>
<dbReference type="CDD" id="cd19990">
    <property type="entry name" value="PBP1_GABAb_receptor_plant"/>
    <property type="match status" value="1"/>
</dbReference>
<evidence type="ECO:0000313" key="21">
    <source>
        <dbReference type="Proteomes" id="UP000694886"/>
    </source>
</evidence>
<comment type="function">
    <text evidence="14">Glutamate-gated receptor that probably acts as a non-selective cation channel. May be involved in light-signal transduction and calcium homeostasis via the regulation of calcium influx into cells.</text>
</comment>
<dbReference type="FunFam" id="1.10.287.70:FF:000037">
    <property type="entry name" value="Glutamate receptor"/>
    <property type="match status" value="1"/>
</dbReference>
<evidence type="ECO:0000256" key="4">
    <source>
        <dbReference type="ARBA" id="ARBA00022448"/>
    </source>
</evidence>
<evidence type="ECO:0000256" key="2">
    <source>
        <dbReference type="ARBA" id="ARBA00008685"/>
    </source>
</evidence>
<keyword evidence="6 19" id="KW-0732">Signal</keyword>
<evidence type="ECO:0000256" key="15">
    <source>
        <dbReference type="PIRNR" id="PIRNR037090"/>
    </source>
</evidence>
<dbReference type="GO" id="GO:0015276">
    <property type="term" value="F:ligand-gated monoatomic ion channel activity"/>
    <property type="evidence" value="ECO:0007669"/>
    <property type="project" value="InterPro"/>
</dbReference>
<evidence type="ECO:0000256" key="19">
    <source>
        <dbReference type="SAM" id="SignalP"/>
    </source>
</evidence>
<dbReference type="InterPro" id="IPR015683">
    <property type="entry name" value="Ionotropic_Glu_rcpt"/>
</dbReference>
<dbReference type="PANTHER" id="PTHR34836">
    <property type="entry name" value="OS06G0188250 PROTEIN"/>
    <property type="match status" value="1"/>
</dbReference>
<dbReference type="FunFam" id="3.40.50.2300:FF:000195">
    <property type="entry name" value="Glutamate receptor"/>
    <property type="match status" value="1"/>
</dbReference>
<comment type="subcellular location">
    <subcellularLocation>
        <location evidence="1">Membrane</location>
        <topology evidence="1">Multi-pass membrane protein</topology>
    </subcellularLocation>
</comment>
<dbReference type="KEGG" id="tcc:18587656"/>
<evidence type="ECO:0000256" key="16">
    <source>
        <dbReference type="PIRSR" id="PIRSR037090-50"/>
    </source>
</evidence>
<keyword evidence="8 15" id="KW-0406">Ion transport</keyword>
<dbReference type="GO" id="GO:0016020">
    <property type="term" value="C:membrane"/>
    <property type="evidence" value="ECO:0007669"/>
    <property type="project" value="UniProtKB-SubCell"/>
</dbReference>
<feature type="region of interest" description="Disordered" evidence="17">
    <location>
        <begin position="949"/>
        <end position="978"/>
    </location>
</feature>
<keyword evidence="7 18" id="KW-1133">Transmembrane helix</keyword>
<evidence type="ECO:0000256" key="7">
    <source>
        <dbReference type="ARBA" id="ARBA00022989"/>
    </source>
</evidence>
<dbReference type="PIRSF" id="PIRSF037090">
    <property type="entry name" value="Iontro_Glu-like_rcpt_pln"/>
    <property type="match status" value="1"/>
</dbReference>
<feature type="disulfide bond" evidence="16">
    <location>
        <begin position="760"/>
        <end position="816"/>
    </location>
</feature>
<evidence type="ECO:0000256" key="17">
    <source>
        <dbReference type="SAM" id="MobiDB-lite"/>
    </source>
</evidence>
<dbReference type="SUPFAM" id="SSF81324">
    <property type="entry name" value="Voltage-gated potassium channels"/>
    <property type="match status" value="1"/>
</dbReference>
<evidence type="ECO:0000256" key="10">
    <source>
        <dbReference type="ARBA" id="ARBA00023170"/>
    </source>
</evidence>
<keyword evidence="4 15" id="KW-0813">Transport</keyword>
<dbReference type="FunFam" id="3.40.190.10:FF:000195">
    <property type="entry name" value="Glutamate receptor 2.7"/>
    <property type="match status" value="1"/>
</dbReference>
<comment type="similarity">
    <text evidence="2 15">Belongs to the glutamate-gated ion channel (TC 1.A.10.1) family.</text>
</comment>
<dbReference type="Pfam" id="PF01094">
    <property type="entry name" value="ANF_receptor"/>
    <property type="match status" value="1"/>
</dbReference>
<evidence type="ECO:0000256" key="9">
    <source>
        <dbReference type="ARBA" id="ARBA00023136"/>
    </source>
</evidence>
<comment type="subunit">
    <text evidence="3">May form heteromers.</text>
</comment>
<evidence type="ECO:0000313" key="22">
    <source>
        <dbReference type="RefSeq" id="XP_017982103.1"/>
    </source>
</evidence>
<dbReference type="Gene3D" id="3.40.190.10">
    <property type="entry name" value="Periplasmic binding protein-like II"/>
    <property type="match status" value="3"/>
</dbReference>
<dbReference type="InterPro" id="IPR001320">
    <property type="entry name" value="Iontro_rcpt_C"/>
</dbReference>
<feature type="signal peptide" evidence="19">
    <location>
        <begin position="1"/>
        <end position="25"/>
    </location>
</feature>
<evidence type="ECO:0000256" key="3">
    <source>
        <dbReference type="ARBA" id="ARBA00011095"/>
    </source>
</evidence>
<evidence type="ECO:0000256" key="11">
    <source>
        <dbReference type="ARBA" id="ARBA00023180"/>
    </source>
</evidence>
<dbReference type="SUPFAM" id="SSF53850">
    <property type="entry name" value="Periplasmic binding protein-like II"/>
    <property type="match status" value="1"/>
</dbReference>
<dbReference type="InterPro" id="IPR028082">
    <property type="entry name" value="Peripla_BP_I"/>
</dbReference>
<dbReference type="SMART" id="SM00079">
    <property type="entry name" value="PBPe"/>
    <property type="match status" value="1"/>
</dbReference>
<dbReference type="SUPFAM" id="SSF53822">
    <property type="entry name" value="Periplasmic binding protein-like I"/>
    <property type="match status" value="1"/>
</dbReference>
<dbReference type="FunFam" id="3.40.50.2300:FF:000169">
    <property type="entry name" value="Glutamate receptor"/>
    <property type="match status" value="1"/>
</dbReference>
<evidence type="ECO:0000256" key="1">
    <source>
        <dbReference type="ARBA" id="ARBA00004141"/>
    </source>
</evidence>
<dbReference type="RefSeq" id="XP_017982103.1">
    <property type="nucleotide sequence ID" value="XM_018126614.1"/>
</dbReference>
<dbReference type="Pfam" id="PF00060">
    <property type="entry name" value="Lig_chan"/>
    <property type="match status" value="1"/>
</dbReference>
<gene>
    <name evidence="22" type="primary">LOC18587656</name>
</gene>
<reference evidence="22" key="2">
    <citation type="submission" date="2025-08" db="UniProtKB">
        <authorList>
            <consortium name="RefSeq"/>
        </authorList>
    </citation>
    <scope>IDENTIFICATION</scope>
</reference>
<dbReference type="Gene3D" id="3.40.50.2300">
    <property type="match status" value="2"/>
</dbReference>
<feature type="transmembrane region" description="Helical" evidence="18">
    <location>
        <begin position="833"/>
        <end position="856"/>
    </location>
</feature>
<feature type="transmembrane region" description="Helical" evidence="18">
    <location>
        <begin position="649"/>
        <end position="668"/>
    </location>
</feature>
<reference evidence="21" key="1">
    <citation type="journal article" date="1997" name="Nucleic Acids Res.">
        <title>tRNAscan-SE: a program for improved detection of transfer RNA genes in genomic sequence.</title>
        <authorList>
            <person name="Lowe T.M."/>
            <person name="Eddy S.R."/>
        </authorList>
    </citation>
    <scope>NUCLEOTIDE SEQUENCE [LARGE SCALE GENOMIC DNA]</scope>
    <source>
        <strain evidence="21">r\B97-61/B2</strain>
    </source>
</reference>
<evidence type="ECO:0000256" key="14">
    <source>
        <dbReference type="ARBA" id="ARBA00049638"/>
    </source>
</evidence>
<keyword evidence="9 15" id="KW-0472">Membrane</keyword>
<evidence type="ECO:0000256" key="13">
    <source>
        <dbReference type="ARBA" id="ARBA00023303"/>
    </source>
</evidence>
<comment type="function">
    <text evidence="15">Glutamate-gated receptor that probably acts as non-selective cation channel.</text>
</comment>
<dbReference type="InterPro" id="IPR019594">
    <property type="entry name" value="Glu/Gly-bd"/>
</dbReference>
<organism evidence="21 22">
    <name type="scientific">Theobroma cacao</name>
    <name type="common">Cacao</name>
    <name type="synonym">Cocoa</name>
    <dbReference type="NCBI Taxonomy" id="3641"/>
    <lineage>
        <taxon>Eukaryota</taxon>
        <taxon>Viridiplantae</taxon>
        <taxon>Streptophyta</taxon>
        <taxon>Embryophyta</taxon>
        <taxon>Tracheophyta</taxon>
        <taxon>Spermatophyta</taxon>
        <taxon>Magnoliopsida</taxon>
        <taxon>eudicotyledons</taxon>
        <taxon>Gunneridae</taxon>
        <taxon>Pentapetalae</taxon>
        <taxon>rosids</taxon>
        <taxon>malvids</taxon>
        <taxon>Malvales</taxon>
        <taxon>Malvaceae</taxon>
        <taxon>Byttnerioideae</taxon>
        <taxon>Theobroma</taxon>
    </lineage>
</organism>
<dbReference type="CDD" id="cd13686">
    <property type="entry name" value="GluR_Plant"/>
    <property type="match status" value="1"/>
</dbReference>
<dbReference type="Proteomes" id="UP000694886">
    <property type="component" value="Chromosome 9"/>
</dbReference>
<evidence type="ECO:0000256" key="8">
    <source>
        <dbReference type="ARBA" id="ARBA00023065"/>
    </source>
</evidence>
<evidence type="ECO:0000256" key="6">
    <source>
        <dbReference type="ARBA" id="ARBA00022729"/>
    </source>
</evidence>
<feature type="chain" id="PRO_5044346291" description="Glutamate receptor" evidence="19">
    <location>
        <begin position="26"/>
        <end position="978"/>
    </location>
</feature>
<dbReference type="AlphaFoldDB" id="A0AB32WRI8"/>
<protein>
    <recommendedName>
        <fullName evidence="15">Glutamate receptor</fullName>
    </recommendedName>
</protein>
<dbReference type="GeneID" id="18587656"/>
<keyword evidence="10 15" id="KW-0675">Receptor</keyword>
<dbReference type="Gene3D" id="1.10.287.70">
    <property type="match status" value="1"/>
</dbReference>
<evidence type="ECO:0000256" key="18">
    <source>
        <dbReference type="SAM" id="Phobius"/>
    </source>
</evidence>
<accession>A0AB32WRI8</accession>
<keyword evidence="12 15" id="KW-1071">Ligand-gated ion channel</keyword>
<dbReference type="FunFam" id="3.40.190.10:FF:000103">
    <property type="entry name" value="Glutamate receptor"/>
    <property type="match status" value="1"/>
</dbReference>